<feature type="chain" id="PRO_5043561550" evidence="1">
    <location>
        <begin position="19"/>
        <end position="314"/>
    </location>
</feature>
<proteinExistence type="predicted"/>
<accession>A0AAV1JTX8</accession>
<sequence length="314" mass="33211">MEITNLVAILAFLGTAHAKDILNTARNENGGTVATVLTASEPQRRNEMVDESFVQHKDILLEMVTRGNLKELREKKKKKPEKDGEGINCEAYGKIPSLNLKVKASGVSAVGDADTSLLFSADNSSLAVESSGVASLGRAQVALSVAANERPFGGLYIPGLQHLFAGASKGMCEVRNNNSGIKEKSTPDVHSQRAINVTNPVGITKASKTSKSRVRLTPSTAAAAAATAAAAAVGRGARGGPPPLLRSRTLPAIVAPPLSILHAQIDPPRARAGQFPSAYTRQLYLSISKTLVITQTHRINSLNRRIEEGSTTHN</sequence>
<dbReference type="Proteomes" id="UP001497472">
    <property type="component" value="Unassembled WGS sequence"/>
</dbReference>
<dbReference type="AlphaFoldDB" id="A0AAV1JTX8"/>
<protein>
    <submittedName>
        <fullName evidence="2">Uncharacterized protein</fullName>
    </submittedName>
</protein>
<comment type="caution">
    <text evidence="2">The sequence shown here is derived from an EMBL/GenBank/DDBJ whole genome shotgun (WGS) entry which is preliminary data.</text>
</comment>
<keyword evidence="1" id="KW-0732">Signal</keyword>
<feature type="signal peptide" evidence="1">
    <location>
        <begin position="1"/>
        <end position="18"/>
    </location>
</feature>
<reference evidence="2 3" key="1">
    <citation type="submission" date="2023-11" db="EMBL/GenBank/DDBJ databases">
        <authorList>
            <person name="Okamura Y."/>
        </authorList>
    </citation>
    <scope>NUCLEOTIDE SEQUENCE [LARGE SCALE GENOMIC DNA]</scope>
</reference>
<organism evidence="2 3">
    <name type="scientific">Leptosia nina</name>
    <dbReference type="NCBI Taxonomy" id="320188"/>
    <lineage>
        <taxon>Eukaryota</taxon>
        <taxon>Metazoa</taxon>
        <taxon>Ecdysozoa</taxon>
        <taxon>Arthropoda</taxon>
        <taxon>Hexapoda</taxon>
        <taxon>Insecta</taxon>
        <taxon>Pterygota</taxon>
        <taxon>Neoptera</taxon>
        <taxon>Endopterygota</taxon>
        <taxon>Lepidoptera</taxon>
        <taxon>Glossata</taxon>
        <taxon>Ditrysia</taxon>
        <taxon>Papilionoidea</taxon>
        <taxon>Pieridae</taxon>
        <taxon>Pierinae</taxon>
        <taxon>Leptosia</taxon>
    </lineage>
</organism>
<name>A0AAV1JTX8_9NEOP</name>
<evidence type="ECO:0000256" key="1">
    <source>
        <dbReference type="SAM" id="SignalP"/>
    </source>
</evidence>
<evidence type="ECO:0000313" key="2">
    <source>
        <dbReference type="EMBL" id="CAK1552721.1"/>
    </source>
</evidence>
<dbReference type="EMBL" id="CAVLEF010000156">
    <property type="protein sequence ID" value="CAK1552721.1"/>
    <property type="molecule type" value="Genomic_DNA"/>
</dbReference>
<gene>
    <name evidence="2" type="ORF">LNINA_LOCUS11752</name>
</gene>
<evidence type="ECO:0000313" key="3">
    <source>
        <dbReference type="Proteomes" id="UP001497472"/>
    </source>
</evidence>
<keyword evidence="3" id="KW-1185">Reference proteome</keyword>